<dbReference type="GO" id="GO:0003677">
    <property type="term" value="F:DNA binding"/>
    <property type="evidence" value="ECO:0007669"/>
    <property type="project" value="UniProtKB-KW"/>
</dbReference>
<dbReference type="SUPFAM" id="SSF53850">
    <property type="entry name" value="Periplasmic binding protein-like II"/>
    <property type="match status" value="1"/>
</dbReference>
<dbReference type="InterPro" id="IPR000847">
    <property type="entry name" value="LysR_HTH_N"/>
</dbReference>
<dbReference type="GO" id="GO:0005829">
    <property type="term" value="C:cytosol"/>
    <property type="evidence" value="ECO:0007669"/>
    <property type="project" value="TreeGrafter"/>
</dbReference>
<dbReference type="Gene3D" id="3.40.190.290">
    <property type="match status" value="1"/>
</dbReference>
<dbReference type="InterPro" id="IPR036390">
    <property type="entry name" value="WH_DNA-bd_sf"/>
</dbReference>
<dbReference type="CDD" id="cd08421">
    <property type="entry name" value="PBP2_LTTR_like_1"/>
    <property type="match status" value="1"/>
</dbReference>
<reference evidence="6 7" key="1">
    <citation type="submission" date="2019-09" db="EMBL/GenBank/DDBJ databases">
        <title>Hydrogenophaga aromatica sp. nov., isolated from a para-xylene-degrading enrichment culture.</title>
        <authorList>
            <person name="Tancsics A."/>
            <person name="Banerjee S."/>
        </authorList>
    </citation>
    <scope>NUCLEOTIDE SEQUENCE [LARGE SCALE GENOMIC DNA]</scope>
    <source>
        <strain evidence="6 7">D2P1</strain>
    </source>
</reference>
<dbReference type="AlphaFoldDB" id="A0A7Y8H148"/>
<comment type="caution">
    <text evidence="6">The sequence shown here is derived from an EMBL/GenBank/DDBJ whole genome shotgun (WGS) entry which is preliminary data.</text>
</comment>
<dbReference type="Proteomes" id="UP000545507">
    <property type="component" value="Unassembled WGS sequence"/>
</dbReference>
<keyword evidence="4" id="KW-0804">Transcription</keyword>
<dbReference type="Pfam" id="PF03466">
    <property type="entry name" value="LysR_substrate"/>
    <property type="match status" value="1"/>
</dbReference>
<dbReference type="RefSeq" id="WP_177138772.1">
    <property type="nucleotide sequence ID" value="NZ_VYGV01000026.1"/>
</dbReference>
<accession>A0A7Y8H148</accession>
<dbReference type="PANTHER" id="PTHR30419">
    <property type="entry name" value="HTH-TYPE TRANSCRIPTIONAL REGULATOR YBHD"/>
    <property type="match status" value="1"/>
</dbReference>
<keyword evidence="7" id="KW-1185">Reference proteome</keyword>
<dbReference type="Pfam" id="PF00126">
    <property type="entry name" value="HTH_1"/>
    <property type="match status" value="1"/>
</dbReference>
<evidence type="ECO:0000313" key="7">
    <source>
        <dbReference type="Proteomes" id="UP000545507"/>
    </source>
</evidence>
<sequence length="306" mass="33466">MRDLDLKSLRLLVAVCDLGNMKDAAAQEHIEPSAISKRIAQLEDAIGTQVLVRGRRGAEPTPAGRALLEHARNVLFTMDRIEADMAAFKGGIKGQVRVVASASAIAESLLDDLTAFMRAPEHLDIKVDIEERFSRDIVSMVREGVVSLGVCWSNIDFGGLEHRPYRRDELTLAVPLDHPLAQHEALHFEDTLTHEHVGLPPSTAVHTMLGRAAAKAGRHMSYRVVVSNFDAAFRVVAAGLGISVVPRQVSEIYVSAGQVRIIPLLNDWAHREFAICYRRHGDLTPAAGRLLEFLVDQAAQADTPAA</sequence>
<dbReference type="Gene3D" id="1.10.10.10">
    <property type="entry name" value="Winged helix-like DNA-binding domain superfamily/Winged helix DNA-binding domain"/>
    <property type="match status" value="1"/>
</dbReference>
<feature type="domain" description="HTH lysR-type" evidence="5">
    <location>
        <begin position="4"/>
        <end position="61"/>
    </location>
</feature>
<protein>
    <submittedName>
        <fullName evidence="6">LysR family transcriptional regulator</fullName>
    </submittedName>
</protein>
<organism evidence="6 7">
    <name type="scientific">Hydrogenophaga aromaticivorans</name>
    <dbReference type="NCBI Taxonomy" id="2610898"/>
    <lineage>
        <taxon>Bacteria</taxon>
        <taxon>Pseudomonadati</taxon>
        <taxon>Pseudomonadota</taxon>
        <taxon>Betaproteobacteria</taxon>
        <taxon>Burkholderiales</taxon>
        <taxon>Comamonadaceae</taxon>
        <taxon>Hydrogenophaga</taxon>
    </lineage>
</organism>
<dbReference type="InterPro" id="IPR005119">
    <property type="entry name" value="LysR_subst-bd"/>
</dbReference>
<evidence type="ECO:0000256" key="1">
    <source>
        <dbReference type="ARBA" id="ARBA00009437"/>
    </source>
</evidence>
<evidence type="ECO:0000256" key="2">
    <source>
        <dbReference type="ARBA" id="ARBA00023015"/>
    </source>
</evidence>
<dbReference type="InterPro" id="IPR036388">
    <property type="entry name" value="WH-like_DNA-bd_sf"/>
</dbReference>
<evidence type="ECO:0000256" key="3">
    <source>
        <dbReference type="ARBA" id="ARBA00023125"/>
    </source>
</evidence>
<dbReference type="PANTHER" id="PTHR30419:SF2">
    <property type="entry name" value="LYSR FAMILY TRANSCRIPTIONAL REGULATOR"/>
    <property type="match status" value="1"/>
</dbReference>
<evidence type="ECO:0000313" key="6">
    <source>
        <dbReference type="EMBL" id="NWF48251.1"/>
    </source>
</evidence>
<comment type="similarity">
    <text evidence="1">Belongs to the LysR transcriptional regulatory family.</text>
</comment>
<dbReference type="InterPro" id="IPR050950">
    <property type="entry name" value="HTH-type_LysR_regulators"/>
</dbReference>
<dbReference type="EMBL" id="VYGV01000026">
    <property type="protein sequence ID" value="NWF48251.1"/>
    <property type="molecule type" value="Genomic_DNA"/>
</dbReference>
<keyword evidence="3" id="KW-0238">DNA-binding</keyword>
<evidence type="ECO:0000256" key="4">
    <source>
        <dbReference type="ARBA" id="ARBA00023163"/>
    </source>
</evidence>
<gene>
    <name evidence="6" type="ORF">F3K02_23795</name>
</gene>
<name>A0A7Y8H148_9BURK</name>
<keyword evidence="2" id="KW-0805">Transcription regulation</keyword>
<evidence type="ECO:0000259" key="5">
    <source>
        <dbReference type="PROSITE" id="PS50931"/>
    </source>
</evidence>
<dbReference type="SUPFAM" id="SSF46785">
    <property type="entry name" value="Winged helix' DNA-binding domain"/>
    <property type="match status" value="1"/>
</dbReference>
<dbReference type="GO" id="GO:0003700">
    <property type="term" value="F:DNA-binding transcription factor activity"/>
    <property type="evidence" value="ECO:0007669"/>
    <property type="project" value="InterPro"/>
</dbReference>
<proteinExistence type="inferred from homology"/>
<dbReference type="PROSITE" id="PS50931">
    <property type="entry name" value="HTH_LYSR"/>
    <property type="match status" value="1"/>
</dbReference>